<dbReference type="EMBL" id="JAAIUW010000011">
    <property type="protein sequence ID" value="KAF7808606.1"/>
    <property type="molecule type" value="Genomic_DNA"/>
</dbReference>
<reference evidence="1" key="1">
    <citation type="submission" date="2020-09" db="EMBL/GenBank/DDBJ databases">
        <title>Genome-Enabled Discovery of Anthraquinone Biosynthesis in Senna tora.</title>
        <authorList>
            <person name="Kang S.-H."/>
            <person name="Pandey R.P."/>
            <person name="Lee C.-M."/>
            <person name="Sim J.-S."/>
            <person name="Jeong J.-T."/>
            <person name="Choi B.-S."/>
            <person name="Jung M."/>
            <person name="Ginzburg D."/>
            <person name="Zhao K."/>
            <person name="Won S.Y."/>
            <person name="Oh T.-J."/>
            <person name="Yu Y."/>
            <person name="Kim N.-H."/>
            <person name="Lee O.R."/>
            <person name="Lee T.-H."/>
            <person name="Bashyal P."/>
            <person name="Kim T.-S."/>
            <person name="Lee W.-H."/>
            <person name="Kawkins C."/>
            <person name="Kim C.-K."/>
            <person name="Kim J.S."/>
            <person name="Ahn B.O."/>
            <person name="Rhee S.Y."/>
            <person name="Sohng J.K."/>
        </authorList>
    </citation>
    <scope>NUCLEOTIDE SEQUENCE</scope>
    <source>
        <tissue evidence="1">Leaf</tissue>
    </source>
</reference>
<name>A0A834SSK7_9FABA</name>
<keyword evidence="2" id="KW-1185">Reference proteome</keyword>
<gene>
    <name evidence="1" type="ORF">G2W53_035349</name>
</gene>
<dbReference type="AlphaFoldDB" id="A0A834SSK7"/>
<sequence>MDIILIGFHFSPAIVVKEGEVTQLQKGECGSATFG</sequence>
<organism evidence="1 2">
    <name type="scientific">Senna tora</name>
    <dbReference type="NCBI Taxonomy" id="362788"/>
    <lineage>
        <taxon>Eukaryota</taxon>
        <taxon>Viridiplantae</taxon>
        <taxon>Streptophyta</taxon>
        <taxon>Embryophyta</taxon>
        <taxon>Tracheophyta</taxon>
        <taxon>Spermatophyta</taxon>
        <taxon>Magnoliopsida</taxon>
        <taxon>eudicotyledons</taxon>
        <taxon>Gunneridae</taxon>
        <taxon>Pentapetalae</taxon>
        <taxon>rosids</taxon>
        <taxon>fabids</taxon>
        <taxon>Fabales</taxon>
        <taxon>Fabaceae</taxon>
        <taxon>Caesalpinioideae</taxon>
        <taxon>Cassia clade</taxon>
        <taxon>Senna</taxon>
    </lineage>
</organism>
<dbReference type="Proteomes" id="UP000634136">
    <property type="component" value="Unassembled WGS sequence"/>
</dbReference>
<protein>
    <submittedName>
        <fullName evidence="1">Uncharacterized protein</fullName>
    </submittedName>
</protein>
<comment type="caution">
    <text evidence="1">The sequence shown here is derived from an EMBL/GenBank/DDBJ whole genome shotgun (WGS) entry which is preliminary data.</text>
</comment>
<evidence type="ECO:0000313" key="1">
    <source>
        <dbReference type="EMBL" id="KAF7808606.1"/>
    </source>
</evidence>
<accession>A0A834SSK7</accession>
<proteinExistence type="predicted"/>
<evidence type="ECO:0000313" key="2">
    <source>
        <dbReference type="Proteomes" id="UP000634136"/>
    </source>
</evidence>